<gene>
    <name evidence="2" type="primary">LOC109506019</name>
</gene>
<reference evidence="2" key="1">
    <citation type="submission" date="2025-08" db="UniProtKB">
        <authorList>
            <consortium name="RefSeq"/>
        </authorList>
    </citation>
    <scope>IDENTIFICATION</scope>
</reference>
<dbReference type="Pfam" id="PF14223">
    <property type="entry name" value="Retrotran_gag_2"/>
    <property type="match status" value="1"/>
</dbReference>
<organism evidence="1 2">
    <name type="scientific">Elaeis guineensis var. tenera</name>
    <name type="common">Oil palm</name>
    <dbReference type="NCBI Taxonomy" id="51953"/>
    <lineage>
        <taxon>Eukaryota</taxon>
        <taxon>Viridiplantae</taxon>
        <taxon>Streptophyta</taxon>
        <taxon>Embryophyta</taxon>
        <taxon>Tracheophyta</taxon>
        <taxon>Spermatophyta</taxon>
        <taxon>Magnoliopsida</taxon>
        <taxon>Liliopsida</taxon>
        <taxon>Arecaceae</taxon>
        <taxon>Arecoideae</taxon>
        <taxon>Cocoseae</taxon>
        <taxon>Elaeidinae</taxon>
        <taxon>Elaeis</taxon>
    </lineage>
</organism>
<proteinExistence type="predicted"/>
<sequence>MSEGDDLVGDIQRFNQIYFDLLNMNVKIKEDVRVLLLLCSLPSVYDGLITTLVYGKESLEYEEVVGALRSNIHWEKICKEDSTSEAFAIHEKQGRSGKREKAWDRSKKMPMEPHRWVEYVPETWMPVEAQMSVVPAKSKPMRWWMEYALIAA</sequence>
<protein>
    <submittedName>
        <fullName evidence="2">Uncharacterized protein LOC109506019</fullName>
    </submittedName>
</protein>
<dbReference type="RefSeq" id="XP_019706867.1">
    <property type="nucleotide sequence ID" value="XM_019851308.1"/>
</dbReference>
<name>A0A6J0PK08_ELAGV</name>
<dbReference type="OrthoDB" id="8042871at2759"/>
<dbReference type="InParanoid" id="A0A6J0PK08"/>
<keyword evidence="1" id="KW-1185">Reference proteome</keyword>
<evidence type="ECO:0000313" key="1">
    <source>
        <dbReference type="Proteomes" id="UP000504607"/>
    </source>
</evidence>
<dbReference type="Proteomes" id="UP000504607">
    <property type="component" value="Chromosome 1"/>
</dbReference>
<dbReference type="AlphaFoldDB" id="A0A6J0PK08"/>
<accession>A0A6J0PK08</accession>
<evidence type="ECO:0000313" key="2">
    <source>
        <dbReference type="RefSeq" id="XP_019706867.1"/>
    </source>
</evidence>